<feature type="compositionally biased region" description="Low complexity" evidence="5">
    <location>
        <begin position="388"/>
        <end position="411"/>
    </location>
</feature>
<dbReference type="GO" id="GO:0005763">
    <property type="term" value="C:mitochondrial small ribosomal subunit"/>
    <property type="evidence" value="ECO:0007669"/>
    <property type="project" value="TreeGrafter"/>
</dbReference>
<evidence type="ECO:0000256" key="3">
    <source>
        <dbReference type="ARBA" id="ARBA00023274"/>
    </source>
</evidence>
<dbReference type="GeneID" id="37044568"/>
<dbReference type="AlphaFoldDB" id="A0A316YGC3"/>
<dbReference type="HAMAP" id="MF_00291_B">
    <property type="entry name" value="Ribosomal_uS2_B"/>
    <property type="match status" value="1"/>
</dbReference>
<feature type="region of interest" description="Disordered" evidence="5">
    <location>
        <begin position="376"/>
        <end position="411"/>
    </location>
</feature>
<proteinExistence type="inferred from homology"/>
<keyword evidence="7" id="KW-1185">Reference proteome</keyword>
<dbReference type="InterPro" id="IPR001865">
    <property type="entry name" value="Ribosomal_uS2"/>
</dbReference>
<evidence type="ECO:0000256" key="4">
    <source>
        <dbReference type="RuleBase" id="RU003631"/>
    </source>
</evidence>
<comment type="similarity">
    <text evidence="1 4">Belongs to the universal ribosomal protein uS2 family.</text>
</comment>
<protein>
    <submittedName>
        <fullName evidence="6">Ribosomal protein S2</fullName>
    </submittedName>
</protein>
<dbReference type="InParanoid" id="A0A316YGC3"/>
<dbReference type="GO" id="GO:0003735">
    <property type="term" value="F:structural constituent of ribosome"/>
    <property type="evidence" value="ECO:0007669"/>
    <property type="project" value="InterPro"/>
</dbReference>
<dbReference type="PROSITE" id="PS00963">
    <property type="entry name" value="RIBOSOMAL_S2_2"/>
    <property type="match status" value="1"/>
</dbReference>
<dbReference type="PROSITE" id="PS00962">
    <property type="entry name" value="RIBOSOMAL_S2_1"/>
    <property type="match status" value="1"/>
</dbReference>
<dbReference type="SUPFAM" id="SSF52313">
    <property type="entry name" value="Ribosomal protein S2"/>
    <property type="match status" value="1"/>
</dbReference>
<gene>
    <name evidence="6" type="ORF">FA10DRAFT_269176</name>
</gene>
<feature type="compositionally biased region" description="Polar residues" evidence="5">
    <location>
        <begin position="1"/>
        <end position="10"/>
    </location>
</feature>
<evidence type="ECO:0000256" key="5">
    <source>
        <dbReference type="SAM" id="MobiDB-lite"/>
    </source>
</evidence>
<dbReference type="PANTHER" id="PTHR12534:SF0">
    <property type="entry name" value="SMALL RIBOSOMAL SUBUNIT PROTEIN US2M"/>
    <property type="match status" value="1"/>
</dbReference>
<evidence type="ECO:0000256" key="2">
    <source>
        <dbReference type="ARBA" id="ARBA00022980"/>
    </source>
</evidence>
<dbReference type="PRINTS" id="PR00395">
    <property type="entry name" value="RIBOSOMALS2"/>
</dbReference>
<dbReference type="PANTHER" id="PTHR12534">
    <property type="entry name" value="30S RIBOSOMAL PROTEIN S2 PROKARYOTIC AND ORGANELLAR"/>
    <property type="match status" value="1"/>
</dbReference>
<dbReference type="EMBL" id="KZ819639">
    <property type="protein sequence ID" value="PWN87894.1"/>
    <property type="molecule type" value="Genomic_DNA"/>
</dbReference>
<organism evidence="6 7">
    <name type="scientific">Acaromyces ingoldii</name>
    <dbReference type="NCBI Taxonomy" id="215250"/>
    <lineage>
        <taxon>Eukaryota</taxon>
        <taxon>Fungi</taxon>
        <taxon>Dikarya</taxon>
        <taxon>Basidiomycota</taxon>
        <taxon>Ustilaginomycotina</taxon>
        <taxon>Exobasidiomycetes</taxon>
        <taxon>Exobasidiales</taxon>
        <taxon>Cryptobasidiaceae</taxon>
        <taxon>Acaromyces</taxon>
    </lineage>
</organism>
<evidence type="ECO:0000256" key="1">
    <source>
        <dbReference type="ARBA" id="ARBA00006242"/>
    </source>
</evidence>
<keyword evidence="2 4" id="KW-0689">Ribosomal protein</keyword>
<dbReference type="CDD" id="cd01425">
    <property type="entry name" value="RPS2"/>
    <property type="match status" value="1"/>
</dbReference>
<dbReference type="FunFam" id="3.40.50.10490:FF:000050">
    <property type="entry name" value="Related to MRP4-mitochondrial ribosomal protein, small subunit"/>
    <property type="match status" value="1"/>
</dbReference>
<dbReference type="Proteomes" id="UP000245768">
    <property type="component" value="Unassembled WGS sequence"/>
</dbReference>
<dbReference type="STRING" id="215250.A0A316YGC3"/>
<keyword evidence="3 4" id="KW-0687">Ribonucleoprotein</keyword>
<dbReference type="Gene3D" id="3.40.50.10490">
    <property type="entry name" value="Glucose-6-phosphate isomerase like protein, domain 1"/>
    <property type="match status" value="1"/>
</dbReference>
<evidence type="ECO:0000313" key="7">
    <source>
        <dbReference type="Proteomes" id="UP000245768"/>
    </source>
</evidence>
<evidence type="ECO:0000313" key="6">
    <source>
        <dbReference type="EMBL" id="PWN87894.1"/>
    </source>
</evidence>
<dbReference type="InterPro" id="IPR023591">
    <property type="entry name" value="Ribosomal_uS2_flav_dom_sf"/>
</dbReference>
<dbReference type="FunCoup" id="A0A316YGC3">
    <property type="interactions" value="166"/>
</dbReference>
<dbReference type="Pfam" id="PF00318">
    <property type="entry name" value="Ribosomal_S2"/>
    <property type="match status" value="1"/>
</dbReference>
<dbReference type="GO" id="GO:0006412">
    <property type="term" value="P:translation"/>
    <property type="evidence" value="ECO:0007669"/>
    <property type="project" value="InterPro"/>
</dbReference>
<dbReference type="NCBIfam" id="TIGR01011">
    <property type="entry name" value="rpsB_bact"/>
    <property type="match status" value="1"/>
</dbReference>
<dbReference type="InterPro" id="IPR018130">
    <property type="entry name" value="Ribosomal_uS2_CS"/>
</dbReference>
<dbReference type="RefSeq" id="XP_025375092.1">
    <property type="nucleotide sequence ID" value="XM_025522652.1"/>
</dbReference>
<name>A0A316YGC3_9BASI</name>
<sequence>MASPLASTSRLRLGSSLPAAAGRVRQRLVTSSATSLPAGVGEEEPSLASPQQQQQQQQHELVDDVVSAGAVAASQPSTPQYEDPRKVALDAAREKLRLRSVTLRNLESTGSGSTQTRASSFRPHRTRLDPVGAHELTVSHLLAATAHVGHRLSSLNRAASAFVYGKRHDVAIIDVERHTLPALKRAAAVVRDVASRDGVVLFLGTAPGTQRAVLDAAKRLGQNGYHVTKERWMPGVISNAPKLLGRAILGDMAAYTEGMQQQQQQQQQQQRNGSNDGPGRRRAEEPDAATLASQVLVPDLVVVLNPKANLHAIREATERGIPTVGIVDTDVDPRIVTYAIPANDESVRTAELVLGVLSRAGQEGLQRRAWIADQHDKGKRAVRRLGSNQQQQQQQQHQHQQRYNQRQASQE</sequence>
<feature type="region of interest" description="Disordered" evidence="5">
    <location>
        <begin position="258"/>
        <end position="287"/>
    </location>
</feature>
<dbReference type="OrthoDB" id="2320368at2759"/>
<feature type="compositionally biased region" description="Low complexity" evidence="5">
    <location>
        <begin position="260"/>
        <end position="270"/>
    </location>
</feature>
<accession>A0A316YGC3</accession>
<reference evidence="6 7" key="1">
    <citation type="journal article" date="2018" name="Mol. Biol. Evol.">
        <title>Broad Genomic Sampling Reveals a Smut Pathogenic Ancestry of the Fungal Clade Ustilaginomycotina.</title>
        <authorList>
            <person name="Kijpornyongpan T."/>
            <person name="Mondo S.J."/>
            <person name="Barry K."/>
            <person name="Sandor L."/>
            <person name="Lee J."/>
            <person name="Lipzen A."/>
            <person name="Pangilinan J."/>
            <person name="LaButti K."/>
            <person name="Hainaut M."/>
            <person name="Henrissat B."/>
            <person name="Grigoriev I.V."/>
            <person name="Spatafora J.W."/>
            <person name="Aime M.C."/>
        </authorList>
    </citation>
    <scope>NUCLEOTIDE SEQUENCE [LARGE SCALE GENOMIC DNA]</scope>
    <source>
        <strain evidence="6 7">MCA 4198</strain>
    </source>
</reference>
<dbReference type="InterPro" id="IPR005706">
    <property type="entry name" value="Ribosomal_uS2_bac/mit/plastid"/>
</dbReference>
<feature type="region of interest" description="Disordered" evidence="5">
    <location>
        <begin position="1"/>
        <end position="59"/>
    </location>
</feature>